<proteinExistence type="predicted"/>
<reference evidence="2" key="2">
    <citation type="journal article" date="2020" name="Nat. Commun.">
        <title>Large-scale genome sequencing of mycorrhizal fungi provides insights into the early evolution of symbiotic traits.</title>
        <authorList>
            <person name="Miyauchi S."/>
            <person name="Kiss E."/>
            <person name="Kuo A."/>
            <person name="Drula E."/>
            <person name="Kohler A."/>
            <person name="Sanchez-Garcia M."/>
            <person name="Morin E."/>
            <person name="Andreopoulos B."/>
            <person name="Barry K.W."/>
            <person name="Bonito G."/>
            <person name="Buee M."/>
            <person name="Carver A."/>
            <person name="Chen C."/>
            <person name="Cichocki N."/>
            <person name="Clum A."/>
            <person name="Culley D."/>
            <person name="Crous P.W."/>
            <person name="Fauchery L."/>
            <person name="Girlanda M."/>
            <person name="Hayes R.D."/>
            <person name="Keri Z."/>
            <person name="LaButti K."/>
            <person name="Lipzen A."/>
            <person name="Lombard V."/>
            <person name="Magnuson J."/>
            <person name="Maillard F."/>
            <person name="Murat C."/>
            <person name="Nolan M."/>
            <person name="Ohm R.A."/>
            <person name="Pangilinan J."/>
            <person name="Pereira M.F."/>
            <person name="Perotto S."/>
            <person name="Peter M."/>
            <person name="Pfister S."/>
            <person name="Riley R."/>
            <person name="Sitrit Y."/>
            <person name="Stielow J.B."/>
            <person name="Szollosi G."/>
            <person name="Zifcakova L."/>
            <person name="Stursova M."/>
            <person name="Spatafora J.W."/>
            <person name="Tedersoo L."/>
            <person name="Vaario L.M."/>
            <person name="Yamada A."/>
            <person name="Yan M."/>
            <person name="Wang P."/>
            <person name="Xu J."/>
            <person name="Bruns T."/>
            <person name="Baldrian P."/>
            <person name="Vilgalys R."/>
            <person name="Dunand C."/>
            <person name="Henrissat B."/>
            <person name="Grigoriev I.V."/>
            <person name="Hibbett D."/>
            <person name="Nagy L.G."/>
            <person name="Martin F.M."/>
        </authorList>
    </citation>
    <scope>NUCLEOTIDE SEQUENCE</scope>
    <source>
        <strain evidence="2">Prilba</strain>
    </source>
</reference>
<feature type="compositionally biased region" description="Polar residues" evidence="1">
    <location>
        <begin position="1"/>
        <end position="12"/>
    </location>
</feature>
<comment type="caution">
    <text evidence="2">The sequence shown here is derived from an EMBL/GenBank/DDBJ whole genome shotgun (WGS) entry which is preliminary data.</text>
</comment>
<dbReference type="OrthoDB" id="2532734at2759"/>
<sequence>MSNKQQEQSYSIQPHPAKSNDPADLAGGPQPQPGHAQAGTGAFHARDPHVPSEDILSRLEQPKTREELRARAAELNSGK</sequence>
<dbReference type="EMBL" id="WHVB01000004">
    <property type="protein sequence ID" value="KAF8483584.1"/>
    <property type="molecule type" value="Genomic_DNA"/>
</dbReference>
<dbReference type="AlphaFoldDB" id="A0A9P5N109"/>
<evidence type="ECO:0000313" key="3">
    <source>
        <dbReference type="Proteomes" id="UP000759537"/>
    </source>
</evidence>
<feature type="region of interest" description="Disordered" evidence="1">
    <location>
        <begin position="1"/>
        <end position="79"/>
    </location>
</feature>
<reference evidence="2" key="1">
    <citation type="submission" date="2019-10" db="EMBL/GenBank/DDBJ databases">
        <authorList>
            <consortium name="DOE Joint Genome Institute"/>
            <person name="Kuo A."/>
            <person name="Miyauchi S."/>
            <person name="Kiss E."/>
            <person name="Drula E."/>
            <person name="Kohler A."/>
            <person name="Sanchez-Garcia M."/>
            <person name="Andreopoulos B."/>
            <person name="Barry K.W."/>
            <person name="Bonito G."/>
            <person name="Buee M."/>
            <person name="Carver A."/>
            <person name="Chen C."/>
            <person name="Cichocki N."/>
            <person name="Clum A."/>
            <person name="Culley D."/>
            <person name="Crous P.W."/>
            <person name="Fauchery L."/>
            <person name="Girlanda M."/>
            <person name="Hayes R."/>
            <person name="Keri Z."/>
            <person name="LaButti K."/>
            <person name="Lipzen A."/>
            <person name="Lombard V."/>
            <person name="Magnuson J."/>
            <person name="Maillard F."/>
            <person name="Morin E."/>
            <person name="Murat C."/>
            <person name="Nolan M."/>
            <person name="Ohm R."/>
            <person name="Pangilinan J."/>
            <person name="Pereira M."/>
            <person name="Perotto S."/>
            <person name="Peter M."/>
            <person name="Riley R."/>
            <person name="Sitrit Y."/>
            <person name="Stielow B."/>
            <person name="Szollosi G."/>
            <person name="Zifcakova L."/>
            <person name="Stursova M."/>
            <person name="Spatafora J.W."/>
            <person name="Tedersoo L."/>
            <person name="Vaario L.-M."/>
            <person name="Yamada A."/>
            <person name="Yan M."/>
            <person name="Wang P."/>
            <person name="Xu J."/>
            <person name="Bruns T."/>
            <person name="Baldrian P."/>
            <person name="Vilgalys R."/>
            <person name="Henrissat B."/>
            <person name="Grigoriev I.V."/>
            <person name="Hibbett D."/>
            <person name="Nagy L.G."/>
            <person name="Martin F.M."/>
        </authorList>
    </citation>
    <scope>NUCLEOTIDE SEQUENCE</scope>
    <source>
        <strain evidence="2">Prilba</strain>
    </source>
</reference>
<accession>A0A9P5N109</accession>
<gene>
    <name evidence="2" type="ORF">DFH94DRAFT_690064</name>
</gene>
<evidence type="ECO:0000256" key="1">
    <source>
        <dbReference type="SAM" id="MobiDB-lite"/>
    </source>
</evidence>
<protein>
    <submittedName>
        <fullName evidence="2">Uncharacterized protein</fullName>
    </submittedName>
</protein>
<feature type="compositionally biased region" description="Basic and acidic residues" evidence="1">
    <location>
        <begin position="44"/>
        <end position="72"/>
    </location>
</feature>
<evidence type="ECO:0000313" key="2">
    <source>
        <dbReference type="EMBL" id="KAF8483584.1"/>
    </source>
</evidence>
<keyword evidence="3" id="KW-1185">Reference proteome</keyword>
<name>A0A9P5N109_9AGAM</name>
<dbReference type="Proteomes" id="UP000759537">
    <property type="component" value="Unassembled WGS sequence"/>
</dbReference>
<organism evidence="2 3">
    <name type="scientific">Russula ochroleuca</name>
    <dbReference type="NCBI Taxonomy" id="152965"/>
    <lineage>
        <taxon>Eukaryota</taxon>
        <taxon>Fungi</taxon>
        <taxon>Dikarya</taxon>
        <taxon>Basidiomycota</taxon>
        <taxon>Agaricomycotina</taxon>
        <taxon>Agaricomycetes</taxon>
        <taxon>Russulales</taxon>
        <taxon>Russulaceae</taxon>
        <taxon>Russula</taxon>
    </lineage>
</organism>